<reference evidence="10 11" key="1">
    <citation type="journal article" date="2012" name="ISME J.">
        <title>Genomic insights to SAR86, an abundant and uncultivated marine bacterial lineage.</title>
        <authorList>
            <person name="Dupont C.L."/>
            <person name="Rusch D.B."/>
            <person name="Yooseph S."/>
            <person name="Lombardo M.J."/>
            <person name="Richter R.A."/>
            <person name="Valas R."/>
            <person name="Novotny M."/>
            <person name="Yee-Greenbaum J."/>
            <person name="Selengut J.D."/>
            <person name="Haft D.H."/>
            <person name="Halpern A.L."/>
            <person name="Lasken R.S."/>
            <person name="Nealson K."/>
            <person name="Friedman R."/>
            <person name="Venter J.C."/>
        </authorList>
    </citation>
    <scope>NUCLEOTIDE SEQUENCE [LARGE SCALE GENOMIC DNA]</scope>
</reference>
<feature type="transmembrane region" description="Helical" evidence="8">
    <location>
        <begin position="435"/>
        <end position="456"/>
    </location>
</feature>
<keyword evidence="7 8" id="KW-0472">Membrane</keyword>
<organism evidence="10 11">
    <name type="scientific">SAR86 cluster bacterium SAR86B</name>
    <dbReference type="NCBI Taxonomy" id="1123867"/>
    <lineage>
        <taxon>Bacteria</taxon>
        <taxon>Pseudomonadati</taxon>
        <taxon>Pseudomonadota</taxon>
        <taxon>Gammaproteobacteria</taxon>
        <taxon>SAR86 cluster</taxon>
    </lineage>
</organism>
<feature type="transmembrane region" description="Helical" evidence="8">
    <location>
        <begin position="321"/>
        <end position="340"/>
    </location>
</feature>
<feature type="transmembrane region" description="Helical" evidence="8">
    <location>
        <begin position="486"/>
        <end position="507"/>
    </location>
</feature>
<feature type="transmembrane region" description="Helical" evidence="8">
    <location>
        <begin position="376"/>
        <end position="396"/>
    </location>
</feature>
<protein>
    <submittedName>
        <fullName evidence="10">Putative ABC transporter, permease protein</fullName>
    </submittedName>
</protein>
<evidence type="ECO:0000256" key="4">
    <source>
        <dbReference type="ARBA" id="ARBA00022519"/>
    </source>
</evidence>
<evidence type="ECO:0000256" key="5">
    <source>
        <dbReference type="ARBA" id="ARBA00022692"/>
    </source>
</evidence>
<feature type="domain" description="ABC transmembrane type-1" evidence="9">
    <location>
        <begin position="310"/>
        <end position="507"/>
    </location>
</feature>
<accession>J5KRX7</accession>
<dbReference type="PANTHER" id="PTHR43357:SF3">
    <property type="entry name" value="FE(3+)-TRANSPORT SYSTEM PERMEASE PROTEIN FBPB 2"/>
    <property type="match status" value="1"/>
</dbReference>
<name>J5KRX7_9GAMM</name>
<gene>
    <name evidence="10" type="ORF">NT02SARS_0500</name>
</gene>
<dbReference type="Proteomes" id="UP000010116">
    <property type="component" value="Unassembled WGS sequence"/>
</dbReference>
<feature type="transmembrane region" description="Helical" evidence="8">
    <location>
        <begin position="227"/>
        <end position="245"/>
    </location>
</feature>
<dbReference type="HOGENOM" id="CLU_021838_0_2_6"/>
<feature type="transmembrane region" description="Helical" evidence="8">
    <location>
        <begin position="51"/>
        <end position="76"/>
    </location>
</feature>
<sequence length="516" mass="57198">MHHLSFWRFFSAPWVIFISTIFSLFVYTSIFSTSDTSFITQGYLLRLISNTLILCFLTSFIATLIAVPLAILTSIFEFPGHKFFTWALSLSLAFPAYIYAFIYVGVFEYSSPIAQLLLSLGIGIPSIKNVFGGAFVLALALFPYIFLLTKAQIKVSGIYIFKAAKSMGLKNSDAVIKVIIPSIKTSIIAGIILIVLETIADFGGVSTLRIDTFTVGIYDAWFGYQDYVTAAKLSIFLLILALFIMQLSNRFGGDQEVSANADAQEFEKIALTQSKRWLASFFCSLVFFISFLFPFIQILIWAFENNSSIVIDNFDVAFNSIFISLIVALFISILAIILVLTKISLKTNKWLIDYSVIGYAIPGSVISVGLMVSFNIIFNIPITTLGLIGLFLGLSIRFMTPAFRYIEAATKNIPKNSQIALSGFSFSPLKGLKKFYIPSMAAAIKLSFLVVFIEVMKEQPATLLLRPVGFDTLSSKIYNYTSEGQWILASSPSLILIITCLISVYLINKGIDSSNN</sequence>
<dbReference type="CDD" id="cd06261">
    <property type="entry name" value="TM_PBP2"/>
    <property type="match status" value="1"/>
</dbReference>
<keyword evidence="4" id="KW-0997">Cell inner membrane</keyword>
<feature type="transmembrane region" description="Helical" evidence="8">
    <location>
        <begin position="352"/>
        <end position="370"/>
    </location>
</feature>
<dbReference type="GO" id="GO:0005886">
    <property type="term" value="C:plasma membrane"/>
    <property type="evidence" value="ECO:0007669"/>
    <property type="project" value="UniProtKB-SubCell"/>
</dbReference>
<dbReference type="GO" id="GO:0055085">
    <property type="term" value="P:transmembrane transport"/>
    <property type="evidence" value="ECO:0007669"/>
    <property type="project" value="InterPro"/>
</dbReference>
<evidence type="ECO:0000313" key="11">
    <source>
        <dbReference type="Proteomes" id="UP000010116"/>
    </source>
</evidence>
<feature type="transmembrane region" description="Helical" evidence="8">
    <location>
        <begin position="83"/>
        <end position="106"/>
    </location>
</feature>
<dbReference type="PROSITE" id="PS50928">
    <property type="entry name" value="ABC_TM1"/>
    <property type="match status" value="2"/>
</dbReference>
<feature type="transmembrane region" description="Helical" evidence="8">
    <location>
        <begin position="12"/>
        <end position="31"/>
    </location>
</feature>
<keyword evidence="3" id="KW-1003">Cell membrane</keyword>
<evidence type="ECO:0000256" key="6">
    <source>
        <dbReference type="ARBA" id="ARBA00022989"/>
    </source>
</evidence>
<feature type="transmembrane region" description="Helical" evidence="8">
    <location>
        <begin position="277"/>
        <end position="301"/>
    </location>
</feature>
<evidence type="ECO:0000256" key="1">
    <source>
        <dbReference type="ARBA" id="ARBA00004429"/>
    </source>
</evidence>
<dbReference type="SUPFAM" id="SSF161098">
    <property type="entry name" value="MetI-like"/>
    <property type="match status" value="2"/>
</dbReference>
<evidence type="ECO:0000256" key="7">
    <source>
        <dbReference type="ARBA" id="ARBA00023136"/>
    </source>
</evidence>
<dbReference type="PANTHER" id="PTHR43357">
    <property type="entry name" value="INNER MEMBRANE ABC TRANSPORTER PERMEASE PROTEIN YDCV"/>
    <property type="match status" value="1"/>
</dbReference>
<keyword evidence="2" id="KW-0813">Transport</keyword>
<keyword evidence="5 8" id="KW-0812">Transmembrane</keyword>
<dbReference type="InterPro" id="IPR000515">
    <property type="entry name" value="MetI-like"/>
</dbReference>
<keyword evidence="6 8" id="KW-1133">Transmembrane helix</keyword>
<evidence type="ECO:0000256" key="3">
    <source>
        <dbReference type="ARBA" id="ARBA00022475"/>
    </source>
</evidence>
<evidence type="ECO:0000256" key="2">
    <source>
        <dbReference type="ARBA" id="ARBA00022448"/>
    </source>
</evidence>
<dbReference type="EMBL" id="JH611164">
    <property type="protein sequence ID" value="EJP74031.1"/>
    <property type="molecule type" value="Genomic_DNA"/>
</dbReference>
<evidence type="ECO:0000256" key="8">
    <source>
        <dbReference type="SAM" id="Phobius"/>
    </source>
</evidence>
<dbReference type="InterPro" id="IPR035906">
    <property type="entry name" value="MetI-like_sf"/>
</dbReference>
<evidence type="ECO:0000259" key="9">
    <source>
        <dbReference type="PROSITE" id="PS50928"/>
    </source>
</evidence>
<feature type="transmembrane region" description="Helical" evidence="8">
    <location>
        <begin position="174"/>
        <end position="196"/>
    </location>
</feature>
<feature type="domain" description="ABC transmembrane type-1" evidence="9">
    <location>
        <begin position="48"/>
        <end position="246"/>
    </location>
</feature>
<evidence type="ECO:0000313" key="10">
    <source>
        <dbReference type="EMBL" id="EJP74031.1"/>
    </source>
</evidence>
<comment type="subcellular location">
    <subcellularLocation>
        <location evidence="1">Cell inner membrane</location>
        <topology evidence="1">Multi-pass membrane protein</topology>
    </subcellularLocation>
</comment>
<proteinExistence type="predicted"/>
<dbReference type="Gene3D" id="1.10.3720.10">
    <property type="entry name" value="MetI-like"/>
    <property type="match status" value="2"/>
</dbReference>
<dbReference type="AlphaFoldDB" id="J5KRX7"/>